<proteinExistence type="predicted"/>
<dbReference type="GO" id="GO:0000981">
    <property type="term" value="F:DNA-binding transcription factor activity, RNA polymerase II-specific"/>
    <property type="evidence" value="ECO:0007669"/>
    <property type="project" value="TreeGrafter"/>
</dbReference>
<evidence type="ECO:0000313" key="12">
    <source>
        <dbReference type="WBParaSite" id="TTAC_0000954101-mRNA-1"/>
    </source>
</evidence>
<comment type="subcellular location">
    <subcellularLocation>
        <location evidence="1">Nucleus</location>
    </subcellularLocation>
</comment>
<dbReference type="STRING" id="6205.A0A0R3X7L6"/>
<reference evidence="10 11" key="2">
    <citation type="submission" date="2018-11" db="EMBL/GenBank/DDBJ databases">
        <authorList>
            <consortium name="Pathogen Informatics"/>
        </authorList>
    </citation>
    <scope>NUCLEOTIDE SEQUENCE [LARGE SCALE GENOMIC DNA]</scope>
</reference>
<keyword evidence="6" id="KW-0539">Nucleus</keyword>
<keyword evidence="11" id="KW-1185">Reference proteome</keyword>
<evidence type="ECO:0000256" key="3">
    <source>
        <dbReference type="ARBA" id="ARBA00022737"/>
    </source>
</evidence>
<dbReference type="SUPFAM" id="SSF57667">
    <property type="entry name" value="beta-beta-alpha zinc fingers"/>
    <property type="match status" value="1"/>
</dbReference>
<keyword evidence="3" id="KW-0677">Repeat</keyword>
<dbReference type="PANTHER" id="PTHR24388">
    <property type="entry name" value="ZINC FINGER PROTEIN"/>
    <property type="match status" value="1"/>
</dbReference>
<dbReference type="Gene3D" id="3.30.160.60">
    <property type="entry name" value="Classic Zinc Finger"/>
    <property type="match status" value="1"/>
</dbReference>
<keyword evidence="4 7" id="KW-0863">Zinc-finger</keyword>
<dbReference type="GO" id="GO:0005634">
    <property type="term" value="C:nucleus"/>
    <property type="evidence" value="ECO:0007669"/>
    <property type="project" value="UniProtKB-SubCell"/>
</dbReference>
<dbReference type="AlphaFoldDB" id="A0A0R3X7L6"/>
<gene>
    <name evidence="10" type="ORF">TTAC_LOCUS9526</name>
</gene>
<feature type="compositionally biased region" description="Polar residues" evidence="8">
    <location>
        <begin position="44"/>
        <end position="57"/>
    </location>
</feature>
<name>A0A0R3X7L6_HYDTA</name>
<protein>
    <submittedName>
        <fullName evidence="12">C2H2-type domain-containing protein</fullName>
    </submittedName>
</protein>
<dbReference type="Proteomes" id="UP000274429">
    <property type="component" value="Unassembled WGS sequence"/>
</dbReference>
<feature type="region of interest" description="Disordered" evidence="8">
    <location>
        <begin position="209"/>
        <end position="230"/>
    </location>
</feature>
<dbReference type="GO" id="GO:0008270">
    <property type="term" value="F:zinc ion binding"/>
    <property type="evidence" value="ECO:0007669"/>
    <property type="project" value="UniProtKB-KW"/>
</dbReference>
<dbReference type="InterPro" id="IPR013087">
    <property type="entry name" value="Znf_C2H2_type"/>
</dbReference>
<dbReference type="SMART" id="SM00355">
    <property type="entry name" value="ZnF_C2H2"/>
    <property type="match status" value="3"/>
</dbReference>
<accession>A0A0R3X7L6</accession>
<dbReference type="InterPro" id="IPR036236">
    <property type="entry name" value="Znf_C2H2_sf"/>
</dbReference>
<dbReference type="WBParaSite" id="TTAC_0000954101-mRNA-1">
    <property type="protein sequence ID" value="TTAC_0000954101-mRNA-1"/>
    <property type="gene ID" value="TTAC_0000954101"/>
</dbReference>
<dbReference type="PROSITE" id="PS50157">
    <property type="entry name" value="ZINC_FINGER_C2H2_2"/>
    <property type="match status" value="2"/>
</dbReference>
<dbReference type="PROSITE" id="PS00028">
    <property type="entry name" value="ZINC_FINGER_C2H2_1"/>
    <property type="match status" value="3"/>
</dbReference>
<feature type="compositionally biased region" description="Polar residues" evidence="8">
    <location>
        <begin position="247"/>
        <end position="306"/>
    </location>
</feature>
<evidence type="ECO:0000256" key="4">
    <source>
        <dbReference type="ARBA" id="ARBA00022771"/>
    </source>
</evidence>
<sequence length="593" mass="64798">MDERANNEHIEGVKHLSGKRRANSTPPIMSRNQEDSPMPYAISTLDSVRSNPTPSQMDDNDDIRSTVITPSENSKHSNLPPQVGQSESPVPSTSHDTPMTIQRPDIRPNLPNLAPVDLHLGNFPHIPLPQGPLNDPSPMFPPNFDLSGPSRLTPQVSPLVPSPLINGLPLLNNTSTLASSGFSAANLLSSNKPVTPKFGNIMQLFANMNNGEGSHTSSTPPSNPTLPYDSNYLNAFMKVNEQKDSTLSRPATDSTGPSVVTPPETLSNNSACTSPKSGNSESTSTLHQQPVSQPSTSGGVQPSIDGSISHDGKHCRVCNKRFNCGSALKIHFRKHSVPHLSRLPPPLNGTNALMTLPLVPPQNLLDHIFLRQSEQLVNPSLFEGAFRMLFENFLSQNNPFNDQVMQPEAEQKVEKETSMDVCENAEEPEDLSSSRIDGQGNGEGGLQCENPVNETLESHSITENGWGSKVIIISCLTFSVDVHGQENTAPHNTSNGQSGTLSIKDLHQCVACGIYFTDPIMYNIHRSLHAEEEDYTCSRCGECMQDASEFALHFVCSHNCYHYLHKLELAREEAPVESTPVKKMANVNWSPRY</sequence>
<evidence type="ECO:0000256" key="5">
    <source>
        <dbReference type="ARBA" id="ARBA00022833"/>
    </source>
</evidence>
<evidence type="ECO:0000256" key="6">
    <source>
        <dbReference type="ARBA" id="ARBA00023242"/>
    </source>
</evidence>
<evidence type="ECO:0000313" key="11">
    <source>
        <dbReference type="Proteomes" id="UP000274429"/>
    </source>
</evidence>
<keyword evidence="5" id="KW-0862">Zinc</keyword>
<evidence type="ECO:0000256" key="7">
    <source>
        <dbReference type="PROSITE-ProRule" id="PRU00042"/>
    </source>
</evidence>
<feature type="region of interest" description="Disordered" evidence="8">
    <location>
        <begin position="425"/>
        <end position="450"/>
    </location>
</feature>
<feature type="domain" description="C2H2-type" evidence="9">
    <location>
        <begin position="313"/>
        <end position="336"/>
    </location>
</feature>
<reference evidence="12" key="1">
    <citation type="submission" date="2017-02" db="UniProtKB">
        <authorList>
            <consortium name="WormBaseParasite"/>
        </authorList>
    </citation>
    <scope>IDENTIFICATION</scope>
</reference>
<dbReference type="PANTHER" id="PTHR24388:SF54">
    <property type="entry name" value="PROTEIN ESCARGOT"/>
    <property type="match status" value="1"/>
</dbReference>
<dbReference type="GO" id="GO:0000978">
    <property type="term" value="F:RNA polymerase II cis-regulatory region sequence-specific DNA binding"/>
    <property type="evidence" value="ECO:0007669"/>
    <property type="project" value="TreeGrafter"/>
</dbReference>
<organism evidence="12">
    <name type="scientific">Hydatigena taeniaeformis</name>
    <name type="common">Feline tapeworm</name>
    <name type="synonym">Taenia taeniaeformis</name>
    <dbReference type="NCBI Taxonomy" id="6205"/>
    <lineage>
        <taxon>Eukaryota</taxon>
        <taxon>Metazoa</taxon>
        <taxon>Spiralia</taxon>
        <taxon>Lophotrochozoa</taxon>
        <taxon>Platyhelminthes</taxon>
        <taxon>Cestoda</taxon>
        <taxon>Eucestoda</taxon>
        <taxon>Cyclophyllidea</taxon>
        <taxon>Taeniidae</taxon>
        <taxon>Hydatigera</taxon>
    </lineage>
</organism>
<evidence type="ECO:0000256" key="1">
    <source>
        <dbReference type="ARBA" id="ARBA00004123"/>
    </source>
</evidence>
<dbReference type="OrthoDB" id="6249959at2759"/>
<feature type="region of interest" description="Disordered" evidence="8">
    <location>
        <begin position="1"/>
        <end position="110"/>
    </location>
</feature>
<feature type="domain" description="C2H2-type" evidence="9">
    <location>
        <begin position="507"/>
        <end position="534"/>
    </location>
</feature>
<feature type="compositionally biased region" description="Basic and acidic residues" evidence="8">
    <location>
        <begin position="1"/>
        <end position="14"/>
    </location>
</feature>
<feature type="compositionally biased region" description="Polar residues" evidence="8">
    <location>
        <begin position="66"/>
        <end position="100"/>
    </location>
</feature>
<dbReference type="InterPro" id="IPR050527">
    <property type="entry name" value="Snail/Krueppel_Znf"/>
</dbReference>
<evidence type="ECO:0000256" key="8">
    <source>
        <dbReference type="SAM" id="MobiDB-lite"/>
    </source>
</evidence>
<evidence type="ECO:0000259" key="9">
    <source>
        <dbReference type="PROSITE" id="PS50157"/>
    </source>
</evidence>
<dbReference type="EMBL" id="UYWX01020869">
    <property type="protein sequence ID" value="VDM34365.1"/>
    <property type="molecule type" value="Genomic_DNA"/>
</dbReference>
<keyword evidence="2" id="KW-0479">Metal-binding</keyword>
<evidence type="ECO:0000256" key="2">
    <source>
        <dbReference type="ARBA" id="ARBA00022723"/>
    </source>
</evidence>
<feature type="region of interest" description="Disordered" evidence="8">
    <location>
        <begin position="243"/>
        <end position="310"/>
    </location>
</feature>
<evidence type="ECO:0000313" key="10">
    <source>
        <dbReference type="EMBL" id="VDM34365.1"/>
    </source>
</evidence>